<comment type="subcellular location">
    <subcellularLocation>
        <location evidence="1 13">Cytoplasm</location>
    </subcellularLocation>
</comment>
<evidence type="ECO:0000256" key="5">
    <source>
        <dbReference type="ARBA" id="ARBA00022679"/>
    </source>
</evidence>
<dbReference type="HAMAP" id="MF_00111">
    <property type="entry name" value="MurA"/>
    <property type="match status" value="1"/>
</dbReference>
<feature type="domain" description="Enolpyruvate transferase" evidence="14">
    <location>
        <begin position="11"/>
        <end position="441"/>
    </location>
</feature>
<evidence type="ECO:0000256" key="10">
    <source>
        <dbReference type="ARBA" id="ARBA00037534"/>
    </source>
</evidence>
<comment type="caution">
    <text evidence="13">Lacks conserved residue(s) required for the propagation of feature annotation.</text>
</comment>
<dbReference type="Gene3D" id="3.65.10.10">
    <property type="entry name" value="Enolpyruvate transferase domain"/>
    <property type="match status" value="2"/>
</dbReference>
<dbReference type="InterPro" id="IPR001986">
    <property type="entry name" value="Enolpyruvate_Tfrase_dom"/>
</dbReference>
<comment type="function">
    <text evidence="10 13">Cell wall formation. Adds enolpyruvyl to UDP-N-acetylglucosamine.</text>
</comment>
<feature type="active site" description="Proton donor" evidence="13">
    <location>
        <position position="127"/>
    </location>
</feature>
<comment type="catalytic activity">
    <reaction evidence="12 13">
        <text>phosphoenolpyruvate + UDP-N-acetyl-alpha-D-glucosamine = UDP-N-acetyl-3-O-(1-carboxyvinyl)-alpha-D-glucosamine + phosphate</text>
        <dbReference type="Rhea" id="RHEA:18681"/>
        <dbReference type="ChEBI" id="CHEBI:43474"/>
        <dbReference type="ChEBI" id="CHEBI:57705"/>
        <dbReference type="ChEBI" id="CHEBI:58702"/>
        <dbReference type="ChEBI" id="CHEBI:68483"/>
        <dbReference type="EC" id="2.5.1.7"/>
    </reaction>
</comment>
<evidence type="ECO:0000313" key="15">
    <source>
        <dbReference type="EMBL" id="BAS20704.1"/>
    </source>
</evidence>
<dbReference type="EC" id="2.5.1.7" evidence="13"/>
<evidence type="ECO:0000256" key="8">
    <source>
        <dbReference type="ARBA" id="ARBA00023306"/>
    </source>
</evidence>
<keyword evidence="6 13" id="KW-0133">Cell shape</keyword>
<evidence type="ECO:0000256" key="4">
    <source>
        <dbReference type="ARBA" id="ARBA00022618"/>
    </source>
</evidence>
<evidence type="ECO:0000313" key="16">
    <source>
        <dbReference type="Proteomes" id="UP000066203"/>
    </source>
</evidence>
<dbReference type="PANTHER" id="PTHR43783:SF1">
    <property type="entry name" value="UDP-N-ACETYLGLUCOSAMINE 1-CARBOXYVINYLTRANSFERASE"/>
    <property type="match status" value="1"/>
</dbReference>
<dbReference type="GO" id="GO:0051301">
    <property type="term" value="P:cell division"/>
    <property type="evidence" value="ECO:0007669"/>
    <property type="project" value="UniProtKB-KW"/>
</dbReference>
<dbReference type="NCBIfam" id="NF006873">
    <property type="entry name" value="PRK09369.1"/>
    <property type="match status" value="1"/>
</dbReference>
<evidence type="ECO:0000259" key="14">
    <source>
        <dbReference type="Pfam" id="PF00275"/>
    </source>
</evidence>
<dbReference type="CDD" id="cd01555">
    <property type="entry name" value="UdpNAET"/>
    <property type="match status" value="1"/>
</dbReference>
<evidence type="ECO:0000256" key="13">
    <source>
        <dbReference type="HAMAP-Rule" id="MF_00111"/>
    </source>
</evidence>
<dbReference type="InterPro" id="IPR050068">
    <property type="entry name" value="MurA_subfamily"/>
</dbReference>
<proteinExistence type="inferred from homology"/>
<feature type="binding site" evidence="13">
    <location>
        <begin position="26"/>
        <end position="27"/>
    </location>
    <ligand>
        <name>phosphoenolpyruvate</name>
        <dbReference type="ChEBI" id="CHEBI:58702"/>
    </ligand>
</feature>
<comment type="similarity">
    <text evidence="11 13">Belongs to the EPSP synthase family. MurA subfamily.</text>
</comment>
<feature type="binding site" evidence="13">
    <location>
        <position position="346"/>
    </location>
    <ligand>
        <name>UDP-N-acetyl-alpha-D-glucosamine</name>
        <dbReference type="ChEBI" id="CHEBI:57705"/>
    </ligand>
</feature>
<dbReference type="Pfam" id="PF00275">
    <property type="entry name" value="EPSP_synthase"/>
    <property type="match status" value="1"/>
</dbReference>
<dbReference type="UniPathway" id="UPA00219"/>
<dbReference type="Proteomes" id="UP000066203">
    <property type="component" value="Chromosome"/>
</dbReference>
<dbReference type="InterPro" id="IPR036968">
    <property type="entry name" value="Enolpyruvate_Tfrase_sf"/>
</dbReference>
<evidence type="ECO:0000256" key="3">
    <source>
        <dbReference type="ARBA" id="ARBA00022490"/>
    </source>
</evidence>
<dbReference type="SUPFAM" id="SSF55205">
    <property type="entry name" value="EPT/RTPC-like"/>
    <property type="match status" value="1"/>
</dbReference>
<keyword evidence="13" id="KW-0670">Pyruvate</keyword>
<reference evidence="16" key="1">
    <citation type="submission" date="2015-08" db="EMBL/GenBank/DDBJ databases">
        <title>Complete genome sequence of Rothia mucilaginosa strain NUM-Rm6536.</title>
        <authorList>
            <person name="Nambu T."/>
        </authorList>
    </citation>
    <scope>NUCLEOTIDE SEQUENCE [LARGE SCALE GENOMIC DNA]</scope>
    <source>
        <strain evidence="16">NUM-Rm6536</strain>
    </source>
</reference>
<evidence type="ECO:0000256" key="7">
    <source>
        <dbReference type="ARBA" id="ARBA00022984"/>
    </source>
</evidence>
<dbReference type="EMBL" id="AP014938">
    <property type="protein sequence ID" value="BAS20704.1"/>
    <property type="molecule type" value="Genomic_DNA"/>
</dbReference>
<evidence type="ECO:0000256" key="9">
    <source>
        <dbReference type="ARBA" id="ARBA00023316"/>
    </source>
</evidence>
<keyword evidence="7 13" id="KW-0573">Peptidoglycan synthesis</keyword>
<dbReference type="InterPro" id="IPR005750">
    <property type="entry name" value="UDP_GlcNAc_COvinyl_MurA"/>
</dbReference>
<name>A0A0K2S0U3_9MICC</name>
<feature type="binding site" evidence="13">
    <location>
        <position position="103"/>
    </location>
    <ligand>
        <name>UDP-N-acetyl-alpha-D-glucosamine</name>
        <dbReference type="ChEBI" id="CHEBI:57705"/>
    </ligand>
</feature>
<dbReference type="RefSeq" id="WP_060824635.1">
    <property type="nucleotide sequence ID" value="NZ_AP014938.1"/>
</dbReference>
<evidence type="ECO:0000256" key="6">
    <source>
        <dbReference type="ARBA" id="ARBA00022960"/>
    </source>
</evidence>
<gene>
    <name evidence="13" type="primary">murA</name>
    <name evidence="15" type="ORF">RM6536_1457</name>
</gene>
<dbReference type="InterPro" id="IPR013792">
    <property type="entry name" value="RNA3'P_cycl/enolpyr_Trfase_a/b"/>
</dbReference>
<organism evidence="15">
    <name type="scientific">Rothia mucilaginosa</name>
    <dbReference type="NCBI Taxonomy" id="43675"/>
    <lineage>
        <taxon>Bacteria</taxon>
        <taxon>Bacillati</taxon>
        <taxon>Actinomycetota</taxon>
        <taxon>Actinomycetes</taxon>
        <taxon>Micrococcales</taxon>
        <taxon>Micrococcaceae</taxon>
        <taxon>Rothia</taxon>
    </lineage>
</organism>
<dbReference type="GO" id="GO:0008360">
    <property type="term" value="P:regulation of cell shape"/>
    <property type="evidence" value="ECO:0007669"/>
    <property type="project" value="UniProtKB-KW"/>
</dbReference>
<protein>
    <recommendedName>
        <fullName evidence="13">UDP-N-acetylglucosamine 1-carboxyvinyltransferase</fullName>
        <ecNumber evidence="13">2.5.1.7</ecNumber>
    </recommendedName>
    <alternativeName>
        <fullName evidence="13">Enoylpyruvate transferase</fullName>
    </alternativeName>
    <alternativeName>
        <fullName evidence="13">UDP-N-acetylglucosamine enolpyruvyl transferase</fullName>
        <shortName evidence="13">EPT</shortName>
    </alternativeName>
</protein>
<keyword evidence="4 13" id="KW-0132">Cell division</keyword>
<accession>A0A0K2S0U3</accession>
<dbReference type="NCBIfam" id="TIGR01072">
    <property type="entry name" value="murA"/>
    <property type="match status" value="1"/>
</dbReference>
<dbReference type="GO" id="GO:0009252">
    <property type="term" value="P:peptidoglycan biosynthetic process"/>
    <property type="evidence" value="ECO:0007669"/>
    <property type="project" value="UniProtKB-UniRule"/>
</dbReference>
<evidence type="ECO:0000256" key="2">
    <source>
        <dbReference type="ARBA" id="ARBA00004752"/>
    </source>
</evidence>
<dbReference type="GO" id="GO:0019277">
    <property type="term" value="P:UDP-N-acetylgalactosamine biosynthetic process"/>
    <property type="evidence" value="ECO:0007669"/>
    <property type="project" value="InterPro"/>
</dbReference>
<evidence type="ECO:0000256" key="1">
    <source>
        <dbReference type="ARBA" id="ARBA00004496"/>
    </source>
</evidence>
<sequence length="477" mass="50844">MTENISKLRIEGGTPLVGEVHVRGAKNLVPKAMVAALHGSTPSTLRNVPDLSDVEIVTTLVELHGAKVDYDREAGVLTLNPAQDATTAAKNAEEIQLFGGNSRIPILMVGPLLHTLGTARIPNLGGCKIGDRPIDYHMSALRKFGAVVEKDDETGTTLIVPEEGLKGAEIVLNYPSVGATEQVLLTGVRAKGKTVLRNAAIEPEIIDLIAVLQKMGAIIFINEDRTIVIEGVDELTGYDHASLPDRNESASWASAALATGGDIFVRGAAQKDMTAFLNQFRKMGGLYEVTAEGIRFTHPAQRTPGAQLKPIVFETNVHPGFMTDWQQPLVVALTQAKGASIVHETVYEERFGFTNALKQMGADIVVMRDCVGGAPCRFEGKGYGHSAIISGPTPLTGADIEVPDLRGGFSHIIAALAAKGTSHVSGVELIARGYENFEEKLKGLGANFEVLARKASKAPKPDAAIVVVEPEEVEVQD</sequence>
<feature type="modified residue" description="2-(S-cysteinyl)pyruvic acid O-phosphothioketal" evidence="13">
    <location>
        <position position="127"/>
    </location>
</feature>
<keyword evidence="8 13" id="KW-0131">Cell cycle</keyword>
<keyword evidence="9 13" id="KW-0961">Cell wall biogenesis/degradation</keyword>
<dbReference type="AlphaFoldDB" id="A0A0K2S0U3"/>
<keyword evidence="3 13" id="KW-0963">Cytoplasm</keyword>
<dbReference type="GO" id="GO:0008760">
    <property type="term" value="F:UDP-N-acetylglucosamine 1-carboxyvinyltransferase activity"/>
    <property type="evidence" value="ECO:0007669"/>
    <property type="project" value="UniProtKB-UniRule"/>
</dbReference>
<evidence type="ECO:0000256" key="12">
    <source>
        <dbReference type="ARBA" id="ARBA00047527"/>
    </source>
</evidence>
<feature type="binding site" evidence="13">
    <location>
        <position position="324"/>
    </location>
    <ligand>
        <name>UDP-N-acetyl-alpha-D-glucosamine</name>
        <dbReference type="ChEBI" id="CHEBI:57705"/>
    </ligand>
</feature>
<dbReference type="GO" id="GO:0071555">
    <property type="term" value="P:cell wall organization"/>
    <property type="evidence" value="ECO:0007669"/>
    <property type="project" value="UniProtKB-KW"/>
</dbReference>
<dbReference type="PANTHER" id="PTHR43783">
    <property type="entry name" value="UDP-N-ACETYLGLUCOSAMINE 1-CARBOXYVINYLTRANSFERASE"/>
    <property type="match status" value="1"/>
</dbReference>
<comment type="pathway">
    <text evidence="2 13">Cell wall biogenesis; peptidoglycan biosynthesis.</text>
</comment>
<dbReference type="GO" id="GO:0005737">
    <property type="term" value="C:cytoplasm"/>
    <property type="evidence" value="ECO:0007669"/>
    <property type="project" value="UniProtKB-SubCell"/>
</dbReference>
<dbReference type="PATRIC" id="fig|43675.28.peg.1492"/>
<evidence type="ECO:0000256" key="11">
    <source>
        <dbReference type="ARBA" id="ARBA00038367"/>
    </source>
</evidence>
<keyword evidence="5 13" id="KW-0808">Transferase</keyword>